<dbReference type="Proteomes" id="UP001138500">
    <property type="component" value="Unassembled WGS sequence"/>
</dbReference>
<evidence type="ECO:0000313" key="3">
    <source>
        <dbReference type="Proteomes" id="UP001138500"/>
    </source>
</evidence>
<evidence type="ECO:0000256" key="1">
    <source>
        <dbReference type="SAM" id="MobiDB-lite"/>
    </source>
</evidence>
<name>A0A9W7SSY7_9PEZI</name>
<reference evidence="2 3" key="2">
    <citation type="journal article" date="2021" name="Curr. Genet.">
        <title>Genetic response to nitrogen starvation in the aggressive Eucalyptus foliar pathogen Teratosphaeria destructans.</title>
        <authorList>
            <person name="Havenga M."/>
            <person name="Wingfield B.D."/>
            <person name="Wingfield M.J."/>
            <person name="Dreyer L.L."/>
            <person name="Roets F."/>
            <person name="Aylward J."/>
        </authorList>
    </citation>
    <scope>NUCLEOTIDE SEQUENCE [LARGE SCALE GENOMIC DNA]</scope>
    <source>
        <strain evidence="2">CMW44962</strain>
    </source>
</reference>
<dbReference type="EMBL" id="RIBY02001834">
    <property type="protein sequence ID" value="KAH9828063.1"/>
    <property type="molecule type" value="Genomic_DNA"/>
</dbReference>
<evidence type="ECO:0000313" key="2">
    <source>
        <dbReference type="EMBL" id="KAH9828063.1"/>
    </source>
</evidence>
<dbReference type="OrthoDB" id="10581264at2759"/>
<dbReference type="AlphaFoldDB" id="A0A9W7SSY7"/>
<organism evidence="2 3">
    <name type="scientific">Teratosphaeria destructans</name>
    <dbReference type="NCBI Taxonomy" id="418781"/>
    <lineage>
        <taxon>Eukaryota</taxon>
        <taxon>Fungi</taxon>
        <taxon>Dikarya</taxon>
        <taxon>Ascomycota</taxon>
        <taxon>Pezizomycotina</taxon>
        <taxon>Dothideomycetes</taxon>
        <taxon>Dothideomycetidae</taxon>
        <taxon>Mycosphaerellales</taxon>
        <taxon>Teratosphaeriaceae</taxon>
        <taxon>Teratosphaeria</taxon>
    </lineage>
</organism>
<gene>
    <name evidence="2" type="ORF">Tdes44962_MAKER02613</name>
</gene>
<feature type="compositionally biased region" description="Pro residues" evidence="1">
    <location>
        <begin position="95"/>
        <end position="104"/>
    </location>
</feature>
<reference evidence="2 3" key="1">
    <citation type="journal article" date="2018" name="IMA Fungus">
        <title>IMA Genome-F 10: Nine draft genome sequences of Claviceps purpurea s.lat., including C. arundinis, C. humidiphila, and C. cf. spartinae, pseudomolecules for the pitch canker pathogen Fusarium circinatum, draft genome of Davidsoniella eucalypti, Grosmannia galeiformis, Quambalaria eucalypti, and Teratosphaeria destructans.</title>
        <authorList>
            <person name="Wingfield B.D."/>
            <person name="Liu M."/>
            <person name="Nguyen H.D."/>
            <person name="Lane F.A."/>
            <person name="Morgan S.W."/>
            <person name="De Vos L."/>
            <person name="Wilken P.M."/>
            <person name="Duong T.A."/>
            <person name="Aylward J."/>
            <person name="Coetzee M.P."/>
            <person name="Dadej K."/>
            <person name="De Beer Z.W."/>
            <person name="Findlay W."/>
            <person name="Havenga M."/>
            <person name="Kolarik M."/>
            <person name="Menzies J.G."/>
            <person name="Naidoo K."/>
            <person name="Pochopski O."/>
            <person name="Shoukouhi P."/>
            <person name="Santana Q.C."/>
            <person name="Seifert K.A."/>
            <person name="Soal N."/>
            <person name="Steenkamp E.T."/>
            <person name="Tatham C.T."/>
            <person name="van der Nest M.A."/>
            <person name="Wingfield M.J."/>
        </authorList>
    </citation>
    <scope>NUCLEOTIDE SEQUENCE [LARGE SCALE GENOMIC DNA]</scope>
    <source>
        <strain evidence="2">CMW44962</strain>
    </source>
</reference>
<feature type="compositionally biased region" description="Basic residues" evidence="1">
    <location>
        <begin position="75"/>
        <end position="84"/>
    </location>
</feature>
<feature type="region of interest" description="Disordered" evidence="1">
    <location>
        <begin position="221"/>
        <end position="252"/>
    </location>
</feature>
<proteinExistence type="predicted"/>
<comment type="caution">
    <text evidence="2">The sequence shown here is derived from an EMBL/GenBank/DDBJ whole genome shotgun (WGS) entry which is preliminary data.</text>
</comment>
<keyword evidence="3" id="KW-1185">Reference proteome</keyword>
<protein>
    <submittedName>
        <fullName evidence="2">Collagen-like protein</fullName>
    </submittedName>
</protein>
<feature type="compositionally biased region" description="Basic and acidic residues" evidence="1">
    <location>
        <begin position="60"/>
        <end position="74"/>
    </location>
</feature>
<feature type="region of interest" description="Disordered" evidence="1">
    <location>
        <begin position="60"/>
        <end position="110"/>
    </location>
</feature>
<sequence>MGKGPARSGLRWTKHETETLLALRKASVPHLDIAARLERSNISCRLHLFNVLHAGKETEGLVSNEGKETEEQPRKRARAKKQTRSKQSTTSGPNPALPQQPLPPFSSFVAGPKPVGLTGSHCDLRPILPAPSVVPQMPMPYGYAPYPPVGPAYGAAVAQYHYGAYGAAGPQYQYAAYGAAGPQYHYGAYGPVAPQYNRAASGPGQHELDAHNAALVLAGLARGSRSKPDATPQPTSASSNPAINNLLNRRQQ</sequence>
<accession>A0A9W7SSY7</accession>
<feature type="compositionally biased region" description="Polar residues" evidence="1">
    <location>
        <begin position="232"/>
        <end position="252"/>
    </location>
</feature>